<dbReference type="InterPro" id="IPR018841">
    <property type="entry name" value="DUF2442"/>
</dbReference>
<dbReference type="RefSeq" id="WP_107801640.1">
    <property type="nucleotide sequence ID" value="NZ_QAOI01000001.1"/>
</dbReference>
<dbReference type="Pfam" id="PF10387">
    <property type="entry name" value="DUF2442"/>
    <property type="match status" value="1"/>
</dbReference>
<comment type="caution">
    <text evidence="1">The sequence shown here is derived from an EMBL/GenBank/DDBJ whole genome shotgun (WGS) entry which is preliminary data.</text>
</comment>
<gene>
    <name evidence="1" type="ORF">C8R26_10155</name>
</gene>
<evidence type="ECO:0000313" key="1">
    <source>
        <dbReference type="EMBL" id="PTQ78740.1"/>
    </source>
</evidence>
<name>A0A2T5I4I7_9PROT</name>
<sequence>MTSLFVHGSNTLAVEVTHISSHGIWLLSNDKELFLPYAEFPWFKDQPVKAIIHVEEPSPGHFYWPDIDVDLTIEAIEHPERFPLKAKISKRIDTQET</sequence>
<dbReference type="AlphaFoldDB" id="A0A2T5I4I7"/>
<dbReference type="Proteomes" id="UP000244128">
    <property type="component" value="Unassembled WGS sequence"/>
</dbReference>
<protein>
    <submittedName>
        <fullName evidence="1">Uncharacterized protein DUF2442</fullName>
    </submittedName>
</protein>
<evidence type="ECO:0000313" key="2">
    <source>
        <dbReference type="Proteomes" id="UP000244128"/>
    </source>
</evidence>
<proteinExistence type="predicted"/>
<organism evidence="1 2">
    <name type="scientific">Nitrosomonas oligotropha</name>
    <dbReference type="NCBI Taxonomy" id="42354"/>
    <lineage>
        <taxon>Bacteria</taxon>
        <taxon>Pseudomonadati</taxon>
        <taxon>Pseudomonadota</taxon>
        <taxon>Betaproteobacteria</taxon>
        <taxon>Nitrosomonadales</taxon>
        <taxon>Nitrosomonadaceae</taxon>
        <taxon>Nitrosomonas</taxon>
    </lineage>
</organism>
<accession>A0A2T5I4I7</accession>
<reference evidence="1 2" key="1">
    <citation type="submission" date="2018-04" db="EMBL/GenBank/DDBJ databases">
        <title>Active sludge and wastewater microbial communities from Klosterneuburg, Austria.</title>
        <authorList>
            <person name="Wagner M."/>
        </authorList>
    </citation>
    <scope>NUCLEOTIDE SEQUENCE [LARGE SCALE GENOMIC DNA]</scope>
    <source>
        <strain evidence="1 2">Nm49</strain>
    </source>
</reference>
<dbReference type="EMBL" id="QAOI01000001">
    <property type="protein sequence ID" value="PTQ78740.1"/>
    <property type="molecule type" value="Genomic_DNA"/>
</dbReference>